<name>A0ABS2IFQ2_9GAMM</name>
<protein>
    <submittedName>
        <fullName evidence="1">Uncharacterized protein</fullName>
    </submittedName>
</protein>
<accession>A0ABS2IFQ2</accession>
<comment type="caution">
    <text evidence="1">The sequence shown here is derived from an EMBL/GenBank/DDBJ whole genome shotgun (WGS) entry which is preliminary data.</text>
</comment>
<dbReference type="EMBL" id="JAFEUP010000004">
    <property type="protein sequence ID" value="MBM7061917.1"/>
    <property type="molecule type" value="Genomic_DNA"/>
</dbReference>
<evidence type="ECO:0000313" key="2">
    <source>
        <dbReference type="Proteomes" id="UP000717995"/>
    </source>
</evidence>
<reference evidence="1 2" key="1">
    <citation type="submission" date="2021-02" db="EMBL/GenBank/DDBJ databases">
        <authorList>
            <person name="Lee D.-H."/>
        </authorList>
    </citation>
    <scope>NUCLEOTIDE SEQUENCE [LARGE SCALE GENOMIC DNA]</scope>
    <source>
        <strain evidence="1 2">UL073</strain>
    </source>
</reference>
<proteinExistence type="predicted"/>
<sequence>MPDQPDSAAERLASCVVPLLQEACDYAQRHGIAVELSVSPGEACLTLTTPGGSHLESLRVALGPDAEHALIEKSYEDGELLSQTVSVHGLSPTVIETELAGFFQRAAALPLGYLKPRHPAGF</sequence>
<keyword evidence="2" id="KW-1185">Reference proteome</keyword>
<evidence type="ECO:0000313" key="1">
    <source>
        <dbReference type="EMBL" id="MBM7061917.1"/>
    </source>
</evidence>
<organism evidence="1 2">
    <name type="scientific">Zestomonas insulae</name>
    <dbReference type="NCBI Taxonomy" id="2809017"/>
    <lineage>
        <taxon>Bacteria</taxon>
        <taxon>Pseudomonadati</taxon>
        <taxon>Pseudomonadota</taxon>
        <taxon>Gammaproteobacteria</taxon>
        <taxon>Pseudomonadales</taxon>
        <taxon>Pseudomonadaceae</taxon>
        <taxon>Zestomonas</taxon>
    </lineage>
</organism>
<dbReference type="Proteomes" id="UP000717995">
    <property type="component" value="Unassembled WGS sequence"/>
</dbReference>
<dbReference type="RefSeq" id="WP_205349109.1">
    <property type="nucleotide sequence ID" value="NZ_JAFEUP010000004.1"/>
</dbReference>
<gene>
    <name evidence="1" type="ORF">JQX08_14495</name>
</gene>